<feature type="transmembrane region" description="Helical" evidence="1">
    <location>
        <begin position="111"/>
        <end position="128"/>
    </location>
</feature>
<comment type="caution">
    <text evidence="2">The sequence shown here is derived from an EMBL/GenBank/DDBJ whole genome shotgun (WGS) entry which is preliminary data.</text>
</comment>
<dbReference type="EMBL" id="QJTI01000001">
    <property type="protein sequence ID" value="PYF05406.1"/>
    <property type="molecule type" value="Genomic_DNA"/>
</dbReference>
<organism evidence="2 3">
    <name type="scientific">Rhodopseudomonas faecalis</name>
    <dbReference type="NCBI Taxonomy" id="99655"/>
    <lineage>
        <taxon>Bacteria</taxon>
        <taxon>Pseudomonadati</taxon>
        <taxon>Pseudomonadota</taxon>
        <taxon>Alphaproteobacteria</taxon>
        <taxon>Hyphomicrobiales</taxon>
        <taxon>Nitrobacteraceae</taxon>
        <taxon>Rhodopseudomonas</taxon>
    </lineage>
</organism>
<feature type="transmembrane region" description="Helical" evidence="1">
    <location>
        <begin position="140"/>
        <end position="160"/>
    </location>
</feature>
<evidence type="ECO:0000313" key="3">
    <source>
        <dbReference type="Proteomes" id="UP000248148"/>
    </source>
</evidence>
<dbReference type="AlphaFoldDB" id="A0A318TKX2"/>
<dbReference type="Proteomes" id="UP000248148">
    <property type="component" value="Unassembled WGS sequence"/>
</dbReference>
<evidence type="ECO:0000256" key="1">
    <source>
        <dbReference type="SAM" id="Phobius"/>
    </source>
</evidence>
<feature type="transmembrane region" description="Helical" evidence="1">
    <location>
        <begin position="199"/>
        <end position="220"/>
    </location>
</feature>
<feature type="transmembrane region" description="Helical" evidence="1">
    <location>
        <begin position="20"/>
        <end position="37"/>
    </location>
</feature>
<keyword evidence="1" id="KW-0812">Transmembrane</keyword>
<dbReference type="OrthoDB" id="5768360at2"/>
<sequence>MTSSPLALPAFGLDLALANFAPVLFTALALLCVARLVRELSQSDARMALIGTALVVLAGLSKAAWKLILALGGPDLPWLANALFPLMAPGFTLLACALWHAARSTPARPSPWLPALVLIGAGYGIAVYRSLGLALERGWFLPLMILASVANLSLTLLLLRESWRRQALWLAPLFLANFAMVFALQRIARIEPKTLSLHWLEQSLTAAGAGAFALGAWLLVRRNATASVKPIGG</sequence>
<feature type="transmembrane region" description="Helical" evidence="1">
    <location>
        <begin position="78"/>
        <end position="99"/>
    </location>
</feature>
<accession>A0A318TKX2</accession>
<keyword evidence="1" id="KW-1133">Transmembrane helix</keyword>
<gene>
    <name evidence="2" type="ORF">BJ122_101145</name>
</gene>
<evidence type="ECO:0000313" key="2">
    <source>
        <dbReference type="EMBL" id="PYF05406.1"/>
    </source>
</evidence>
<protein>
    <submittedName>
        <fullName evidence="2">Uncharacterized protein</fullName>
    </submittedName>
</protein>
<keyword evidence="3" id="KW-1185">Reference proteome</keyword>
<reference evidence="2 3" key="1">
    <citation type="submission" date="2018-06" db="EMBL/GenBank/DDBJ databases">
        <title>Genomic Encyclopedia of Archaeal and Bacterial Type Strains, Phase II (KMG-II): from individual species to whole genera.</title>
        <authorList>
            <person name="Goeker M."/>
        </authorList>
    </citation>
    <scope>NUCLEOTIDE SEQUENCE [LARGE SCALE GENOMIC DNA]</scope>
    <source>
        <strain evidence="2 3">JCM 11668</strain>
    </source>
</reference>
<feature type="transmembrane region" description="Helical" evidence="1">
    <location>
        <begin position="167"/>
        <end position="187"/>
    </location>
</feature>
<name>A0A318TKX2_9BRAD</name>
<keyword evidence="1" id="KW-0472">Membrane</keyword>
<feature type="transmembrane region" description="Helical" evidence="1">
    <location>
        <begin position="49"/>
        <end position="72"/>
    </location>
</feature>
<dbReference type="RefSeq" id="WP_110779276.1">
    <property type="nucleotide sequence ID" value="NZ_QJTI01000001.1"/>
</dbReference>
<proteinExistence type="predicted"/>